<accession>A0A4P6KDB4</accession>
<dbReference type="SUPFAM" id="SSF52833">
    <property type="entry name" value="Thioredoxin-like"/>
    <property type="match status" value="1"/>
</dbReference>
<dbReference type="AlphaFoldDB" id="A0A4P6KDB4"/>
<dbReference type="InterPro" id="IPR036249">
    <property type="entry name" value="Thioredoxin-like_sf"/>
</dbReference>
<feature type="region of interest" description="Disordered" evidence="1">
    <location>
        <begin position="1"/>
        <end position="20"/>
    </location>
</feature>
<feature type="domain" description="Thioredoxin-like fold" evidence="3">
    <location>
        <begin position="185"/>
        <end position="312"/>
    </location>
</feature>
<dbReference type="InterPro" id="IPR012336">
    <property type="entry name" value="Thioredoxin-like_fold"/>
</dbReference>
<evidence type="ECO:0000256" key="1">
    <source>
        <dbReference type="SAM" id="MobiDB-lite"/>
    </source>
</evidence>
<dbReference type="CDD" id="cd02972">
    <property type="entry name" value="DsbA_family"/>
    <property type="match status" value="1"/>
</dbReference>
<feature type="region of interest" description="Disordered" evidence="1">
    <location>
        <begin position="113"/>
        <end position="138"/>
    </location>
</feature>
<keyword evidence="2" id="KW-1133">Transmembrane helix</keyword>
<organism evidence="4 5">
    <name type="scientific">Leucobacter triazinivorans</name>
    <dbReference type="NCBI Taxonomy" id="1784719"/>
    <lineage>
        <taxon>Bacteria</taxon>
        <taxon>Bacillati</taxon>
        <taxon>Actinomycetota</taxon>
        <taxon>Actinomycetes</taxon>
        <taxon>Micrococcales</taxon>
        <taxon>Microbacteriaceae</taxon>
        <taxon>Leucobacter</taxon>
    </lineage>
</organism>
<reference evidence="4 5" key="1">
    <citation type="submission" date="2019-02" db="EMBL/GenBank/DDBJ databases">
        <authorList>
            <person name="Sun L."/>
            <person name="Pan D."/>
            <person name="Wu X."/>
        </authorList>
    </citation>
    <scope>NUCLEOTIDE SEQUENCE [LARGE SCALE GENOMIC DNA]</scope>
    <source>
        <strain evidence="4 5">JW-1</strain>
    </source>
</reference>
<dbReference type="OrthoDB" id="117402at2"/>
<dbReference type="Proteomes" id="UP000289260">
    <property type="component" value="Chromosome"/>
</dbReference>
<dbReference type="EMBL" id="CP035806">
    <property type="protein sequence ID" value="QBE48202.1"/>
    <property type="molecule type" value="Genomic_DNA"/>
</dbReference>
<keyword evidence="5" id="KW-1185">Reference proteome</keyword>
<evidence type="ECO:0000313" key="5">
    <source>
        <dbReference type="Proteomes" id="UP000289260"/>
    </source>
</evidence>
<evidence type="ECO:0000259" key="3">
    <source>
        <dbReference type="Pfam" id="PF13462"/>
    </source>
</evidence>
<proteinExistence type="predicted"/>
<feature type="transmembrane region" description="Helical" evidence="2">
    <location>
        <begin position="53"/>
        <end position="73"/>
    </location>
</feature>
<sequence>MTDPQLTPSAPPPHPYAQPAGRRGKGWAIAAMALGLIALLTAVVGAFSVNAFVLVGAILGLVAVVLGVVALALRQLRAPGIVGVASGALAILTAVAVGGLALGTLIAAEEPSTEIGVESEEGAPTAPADPSDPGESTAVQWPANMATGGLAFVNDGSGDIDLFRSEAPQDNALPEPRDAAALEQPAHIQVYIDYRCPYCAEFEAANADTLESVISNGSAAVEMIPLTFLDRISPDAYSSRVAGAMACMADQQPEAAWDAHTALLDPSFQPSESEPGKDDATILAELDRATGGLDRAARSCIEEQRFTSFALALNDWVFANPVPFAADPALMVTGTPLVVVDGVPYPGAPADGDAFRAFLVEQGIEVPDRS</sequence>
<keyword evidence="2" id="KW-0812">Transmembrane</keyword>
<dbReference type="Pfam" id="PF13462">
    <property type="entry name" value="Thioredoxin_4"/>
    <property type="match status" value="1"/>
</dbReference>
<gene>
    <name evidence="4" type="ORF">EVS81_04615</name>
</gene>
<evidence type="ECO:0000313" key="4">
    <source>
        <dbReference type="EMBL" id="QBE48202.1"/>
    </source>
</evidence>
<dbReference type="Gene3D" id="3.40.30.10">
    <property type="entry name" value="Glutaredoxin"/>
    <property type="match status" value="1"/>
</dbReference>
<evidence type="ECO:0000256" key="2">
    <source>
        <dbReference type="SAM" id="Phobius"/>
    </source>
</evidence>
<dbReference type="KEGG" id="ltr:EVS81_04615"/>
<protein>
    <recommendedName>
        <fullName evidence="3">Thioredoxin-like fold domain-containing protein</fullName>
    </recommendedName>
</protein>
<name>A0A4P6KDB4_9MICO</name>
<dbReference type="RefSeq" id="WP_130109341.1">
    <property type="nucleotide sequence ID" value="NZ_CP035806.1"/>
</dbReference>
<feature type="transmembrane region" description="Helical" evidence="2">
    <location>
        <begin position="27"/>
        <end position="47"/>
    </location>
</feature>
<keyword evidence="2" id="KW-0472">Membrane</keyword>
<feature type="transmembrane region" description="Helical" evidence="2">
    <location>
        <begin position="80"/>
        <end position="108"/>
    </location>
</feature>